<dbReference type="SUPFAM" id="SSF54001">
    <property type="entry name" value="Cysteine proteinases"/>
    <property type="match status" value="1"/>
</dbReference>
<sequence length="176" mass="20650">MMEQDKKDIIFNMQLLIHHFESRLPFSENQQRQLHTFLFDGFYEDLSRILKKLSVELKDADGRSDAEVTRERWENDRKRNNSVIVDSFKSFLVCPECNKEIMSYRVKSLQFQISIQNSIVDMSYRKGLGHRAYAVILRVDLKKENGIITTTIPYSVSSSSIKCLWKELIVISYTDA</sequence>
<dbReference type="InterPro" id="IPR038765">
    <property type="entry name" value="Papain-like_cys_pep_sf"/>
</dbReference>
<protein>
    <submittedName>
        <fullName evidence="1">Uncharacterized protein</fullName>
    </submittedName>
</protein>
<reference evidence="1 2" key="1">
    <citation type="journal article" date="2023" name="Nucleic Acids Res.">
        <title>The hologenome of Daphnia magna reveals possible DNA methylation and microbiome-mediated evolution of the host genome.</title>
        <authorList>
            <person name="Chaturvedi A."/>
            <person name="Li X."/>
            <person name="Dhandapani V."/>
            <person name="Marshall H."/>
            <person name="Kissane S."/>
            <person name="Cuenca-Cambronero M."/>
            <person name="Asole G."/>
            <person name="Calvet F."/>
            <person name="Ruiz-Romero M."/>
            <person name="Marangio P."/>
            <person name="Guigo R."/>
            <person name="Rago D."/>
            <person name="Mirbahai L."/>
            <person name="Eastwood N."/>
            <person name="Colbourne J.K."/>
            <person name="Zhou J."/>
            <person name="Mallon E."/>
            <person name="Orsini L."/>
        </authorList>
    </citation>
    <scope>NUCLEOTIDE SEQUENCE [LARGE SCALE GENOMIC DNA]</scope>
    <source>
        <strain evidence="1">LRV0_1</strain>
    </source>
</reference>
<evidence type="ECO:0000313" key="1">
    <source>
        <dbReference type="EMBL" id="KAK4001925.1"/>
    </source>
</evidence>
<accession>A0ABQ9YMS7</accession>
<evidence type="ECO:0000313" key="2">
    <source>
        <dbReference type="Proteomes" id="UP001234178"/>
    </source>
</evidence>
<comment type="caution">
    <text evidence="1">The sequence shown here is derived from an EMBL/GenBank/DDBJ whole genome shotgun (WGS) entry which is preliminary data.</text>
</comment>
<proteinExistence type="predicted"/>
<organism evidence="1 2">
    <name type="scientific">Daphnia magna</name>
    <dbReference type="NCBI Taxonomy" id="35525"/>
    <lineage>
        <taxon>Eukaryota</taxon>
        <taxon>Metazoa</taxon>
        <taxon>Ecdysozoa</taxon>
        <taxon>Arthropoda</taxon>
        <taxon>Crustacea</taxon>
        <taxon>Branchiopoda</taxon>
        <taxon>Diplostraca</taxon>
        <taxon>Cladocera</taxon>
        <taxon>Anomopoda</taxon>
        <taxon>Daphniidae</taxon>
        <taxon>Daphnia</taxon>
    </lineage>
</organism>
<dbReference type="Proteomes" id="UP001234178">
    <property type="component" value="Unassembled WGS sequence"/>
</dbReference>
<name>A0ABQ9YMS7_9CRUS</name>
<keyword evidence="2" id="KW-1185">Reference proteome</keyword>
<dbReference type="Gene3D" id="3.90.70.10">
    <property type="entry name" value="Cysteine proteinases"/>
    <property type="match status" value="1"/>
</dbReference>
<dbReference type="EMBL" id="JAOYFB010000001">
    <property type="protein sequence ID" value="KAK4001925.1"/>
    <property type="molecule type" value="Genomic_DNA"/>
</dbReference>
<gene>
    <name evidence="1" type="ORF">OUZ56_003790</name>
</gene>